<proteinExistence type="predicted"/>
<dbReference type="STRING" id="1802424.A2480_02310"/>
<sequence length="211" mass="21699">MGIINALRGLFSAAAIVITALAVNTLVGCSTIGQQQIVVSALNADTSTSDPVVRPEEVVLTSNAAVYMVAAIEGGADLILPAGWDVLADVPGTLIIGHEDQGLVSVEGVTDAQAELMATAAEHNSVVTCSPHPELTCETSFVVYEAAVSSRPGATGWRGIGFTVMPARAVRTVTIRTVGTDHLVRTEIPIGVDSDPATHLAAAAGRALQYN</sequence>
<reference evidence="1 2" key="1">
    <citation type="journal article" date="2016" name="Nat. Commun.">
        <title>Thousands of microbial genomes shed light on interconnected biogeochemical processes in an aquifer system.</title>
        <authorList>
            <person name="Anantharaman K."/>
            <person name="Brown C.T."/>
            <person name="Hug L.A."/>
            <person name="Sharon I."/>
            <person name="Castelle C.J."/>
            <person name="Probst A.J."/>
            <person name="Thomas B.C."/>
            <person name="Singh A."/>
            <person name="Wilkins M.J."/>
            <person name="Karaoz U."/>
            <person name="Brodie E.L."/>
            <person name="Williams K.H."/>
            <person name="Hubbard S.S."/>
            <person name="Banfield J.F."/>
        </authorList>
    </citation>
    <scope>NUCLEOTIDE SEQUENCE [LARGE SCALE GENOMIC DNA]</scope>
</reference>
<dbReference type="AlphaFoldDB" id="A0A1F7WGR5"/>
<evidence type="ECO:0000313" key="2">
    <source>
        <dbReference type="Proteomes" id="UP000176988"/>
    </source>
</evidence>
<dbReference type="EMBL" id="MGFG01000009">
    <property type="protein sequence ID" value="OGM01378.1"/>
    <property type="molecule type" value="Genomic_DNA"/>
</dbReference>
<evidence type="ECO:0000313" key="1">
    <source>
        <dbReference type="EMBL" id="OGM01378.1"/>
    </source>
</evidence>
<name>A0A1F7WGR5_9BACT</name>
<dbReference type="Proteomes" id="UP000176988">
    <property type="component" value="Unassembled WGS sequence"/>
</dbReference>
<accession>A0A1F7WGR5</accession>
<comment type="caution">
    <text evidence="1">The sequence shown here is derived from an EMBL/GenBank/DDBJ whole genome shotgun (WGS) entry which is preliminary data.</text>
</comment>
<organism evidence="1 2">
    <name type="scientific">Candidatus Uhrbacteria bacterium RIFOXYC2_FULL_47_19</name>
    <dbReference type="NCBI Taxonomy" id="1802424"/>
    <lineage>
        <taxon>Bacteria</taxon>
        <taxon>Candidatus Uhriibacteriota</taxon>
    </lineage>
</organism>
<gene>
    <name evidence="1" type="ORF">A2480_02310</name>
</gene>
<protein>
    <submittedName>
        <fullName evidence="1">Uncharacterized protein</fullName>
    </submittedName>
</protein>